<keyword evidence="3" id="KW-0472">Membrane</keyword>
<evidence type="ECO:0000313" key="6">
    <source>
        <dbReference type="Proteomes" id="UP000507470"/>
    </source>
</evidence>
<evidence type="ECO:0000256" key="2">
    <source>
        <dbReference type="ARBA" id="ARBA00023002"/>
    </source>
</evidence>
<dbReference type="Gene3D" id="3.40.50.720">
    <property type="entry name" value="NAD(P)-binding Rossmann-like Domain"/>
    <property type="match status" value="1"/>
</dbReference>
<feature type="transmembrane region" description="Helical" evidence="3">
    <location>
        <begin position="280"/>
        <end position="301"/>
    </location>
</feature>
<accession>A0A6J8DJR1</accession>
<dbReference type="InterPro" id="IPR002225">
    <property type="entry name" value="3Beta_OHSteriod_DH/Estase"/>
</dbReference>
<dbReference type="FunFam" id="3.40.50.720:FF:000495">
    <property type="entry name" value="3 hydroxysteroid dehydrogenase, putative"/>
    <property type="match status" value="1"/>
</dbReference>
<organism evidence="5 6">
    <name type="scientific">Mytilus coruscus</name>
    <name type="common">Sea mussel</name>
    <dbReference type="NCBI Taxonomy" id="42192"/>
    <lineage>
        <taxon>Eukaryota</taxon>
        <taxon>Metazoa</taxon>
        <taxon>Spiralia</taxon>
        <taxon>Lophotrochozoa</taxon>
        <taxon>Mollusca</taxon>
        <taxon>Bivalvia</taxon>
        <taxon>Autobranchia</taxon>
        <taxon>Pteriomorphia</taxon>
        <taxon>Mytilida</taxon>
        <taxon>Mytiloidea</taxon>
        <taxon>Mytilidae</taxon>
        <taxon>Mytilinae</taxon>
        <taxon>Mytilus</taxon>
    </lineage>
</organism>
<name>A0A6J8DJR1_MYTCO</name>
<dbReference type="EMBL" id="CACVKT020007425">
    <property type="protein sequence ID" value="CAC5407907.1"/>
    <property type="molecule type" value="Genomic_DNA"/>
</dbReference>
<dbReference type="EC" id="5.3.3.1" evidence="5"/>
<dbReference type="EC" id="1.1.1.145" evidence="5"/>
<dbReference type="AlphaFoldDB" id="A0A6J8DJR1"/>
<evidence type="ECO:0000313" key="5">
    <source>
        <dbReference type="EMBL" id="CAC5407907.1"/>
    </source>
</evidence>
<evidence type="ECO:0000256" key="1">
    <source>
        <dbReference type="ARBA" id="ARBA00009219"/>
    </source>
</evidence>
<dbReference type="PANTHER" id="PTHR43245:SF51">
    <property type="entry name" value="SHORT CHAIN DEHYDROGENASE_REDUCTASE FAMILY 42E, MEMBER 2"/>
    <property type="match status" value="1"/>
</dbReference>
<dbReference type="Proteomes" id="UP000507470">
    <property type="component" value="Unassembled WGS sequence"/>
</dbReference>
<dbReference type="GO" id="GO:0004769">
    <property type="term" value="F:steroid Delta-isomerase activity"/>
    <property type="evidence" value="ECO:0007669"/>
    <property type="project" value="UniProtKB-EC"/>
</dbReference>
<proteinExistence type="inferred from homology"/>
<evidence type="ECO:0000256" key="3">
    <source>
        <dbReference type="RuleBase" id="RU004475"/>
    </source>
</evidence>
<protein>
    <submittedName>
        <fullName evidence="5">HSD3B</fullName>
        <ecNumber evidence="5">1.1.1.145</ecNumber>
        <ecNumber evidence="5">5.3.3.1</ecNumber>
    </submittedName>
</protein>
<keyword evidence="3" id="KW-1133">Transmembrane helix</keyword>
<dbReference type="InterPro" id="IPR036291">
    <property type="entry name" value="NAD(P)-bd_dom_sf"/>
</dbReference>
<dbReference type="Pfam" id="PF01073">
    <property type="entry name" value="3Beta_HSD"/>
    <property type="match status" value="1"/>
</dbReference>
<dbReference type="PANTHER" id="PTHR43245">
    <property type="entry name" value="BIFUNCTIONAL POLYMYXIN RESISTANCE PROTEIN ARNA"/>
    <property type="match status" value="1"/>
</dbReference>
<dbReference type="InterPro" id="IPR050177">
    <property type="entry name" value="Lipid_A_modif_metabolic_enz"/>
</dbReference>
<reference evidence="5 6" key="1">
    <citation type="submission" date="2020-06" db="EMBL/GenBank/DDBJ databases">
        <authorList>
            <person name="Li R."/>
            <person name="Bekaert M."/>
        </authorList>
    </citation>
    <scope>NUCLEOTIDE SEQUENCE [LARGE SCALE GENOMIC DNA]</scope>
    <source>
        <strain evidence="6">wild</strain>
    </source>
</reference>
<sequence>MMSSAVVLVTGGSGFLGQHVIKHLQLHSSNLKEIRVLDLVSFRKKLEYKESFPVRSFTGSITNRDLVSEACKGADAVLHIASLVDSTLFPNEKALQEVNIKGTEVVLEACKVNSVPILIYCSSISIYVGHDEVKKGTETTVPIPHKFMFEKYAKTKLKAQNMVLGANGDILKNGKELKTCAILPLAMYGELDINLVYQYVTHVKGTLIPRIPKLGKMEAEIQVSYVGNVAMMFVKALEVMRKEVDIGGEYFYAADDTPLQTLPSLLQPYLDGTGHSFSSWYIPLWLVLILVIIVQIVMAVIRPWKKVNTYFNIEGIRFLNKTFHVTYDKAKRILGYKPMYNLQSSINNSNVYYNSVLNK</sequence>
<keyword evidence="2 3" id="KW-0560">Oxidoreductase</keyword>
<dbReference type="SUPFAM" id="SSF51735">
    <property type="entry name" value="NAD(P)-binding Rossmann-fold domains"/>
    <property type="match status" value="1"/>
</dbReference>
<keyword evidence="3" id="KW-0812">Transmembrane</keyword>
<evidence type="ECO:0000259" key="4">
    <source>
        <dbReference type="Pfam" id="PF01073"/>
    </source>
</evidence>
<keyword evidence="5" id="KW-0413">Isomerase</keyword>
<keyword evidence="6" id="KW-1185">Reference proteome</keyword>
<dbReference type="OrthoDB" id="10262413at2759"/>
<dbReference type="GO" id="GO:0006694">
    <property type="term" value="P:steroid biosynthetic process"/>
    <property type="evidence" value="ECO:0007669"/>
    <property type="project" value="InterPro"/>
</dbReference>
<comment type="similarity">
    <text evidence="1 3">Belongs to the 3-beta-HSD family.</text>
</comment>
<gene>
    <name evidence="5" type="ORF">MCOR_41338</name>
</gene>
<dbReference type="GO" id="GO:0003854">
    <property type="term" value="F:3-beta-hydroxy-Delta5-steroid dehydrogenase (NAD+) activity"/>
    <property type="evidence" value="ECO:0007669"/>
    <property type="project" value="UniProtKB-EC"/>
</dbReference>
<feature type="domain" description="3-beta hydroxysteroid dehydrogenase/isomerase" evidence="4">
    <location>
        <begin position="8"/>
        <end position="280"/>
    </location>
</feature>